<dbReference type="EMBL" id="QREG01000005">
    <property type="protein sequence ID" value="REE00500.1"/>
    <property type="molecule type" value="Genomic_DNA"/>
</dbReference>
<reference evidence="3 4" key="1">
    <citation type="submission" date="2018-07" db="EMBL/GenBank/DDBJ databases">
        <title>Genomic Encyclopedia of Type Strains, Phase IV (KMG-IV): sequencing the most valuable type-strain genomes for metagenomic binning, comparative biology and taxonomic classification.</title>
        <authorList>
            <person name="Goeker M."/>
        </authorList>
    </citation>
    <scope>NUCLEOTIDE SEQUENCE [LARGE SCALE GENOMIC DNA]</scope>
    <source>
        <strain evidence="3 4">DSM 4134</strain>
    </source>
</reference>
<keyword evidence="1" id="KW-0802">TPR repeat</keyword>
<gene>
    <name evidence="3" type="ORF">C7460_105123</name>
</gene>
<evidence type="ECO:0000313" key="3">
    <source>
        <dbReference type="EMBL" id="REE00500.1"/>
    </source>
</evidence>
<keyword evidence="2" id="KW-0175">Coiled coil</keyword>
<evidence type="ECO:0000313" key="4">
    <source>
        <dbReference type="Proteomes" id="UP000256779"/>
    </source>
</evidence>
<dbReference type="OrthoDB" id="1522549at2"/>
<keyword evidence="4" id="KW-1185">Reference proteome</keyword>
<protein>
    <submittedName>
        <fullName evidence="3">Outer membrane protein assembly factor BamD (BamD/ComL family)</fullName>
    </submittedName>
</protein>
<dbReference type="Gene3D" id="1.25.40.10">
    <property type="entry name" value="Tetratricopeptide repeat domain"/>
    <property type="match status" value="5"/>
</dbReference>
<comment type="caution">
    <text evidence="3">The sequence shown here is derived from an EMBL/GenBank/DDBJ whole genome shotgun (WGS) entry which is preliminary data.</text>
</comment>
<dbReference type="SUPFAM" id="SSF48452">
    <property type="entry name" value="TPR-like"/>
    <property type="match status" value="1"/>
</dbReference>
<evidence type="ECO:0000256" key="1">
    <source>
        <dbReference type="PROSITE-ProRule" id="PRU00339"/>
    </source>
</evidence>
<dbReference type="SMART" id="SM00028">
    <property type="entry name" value="TPR"/>
    <property type="match status" value="6"/>
</dbReference>
<organism evidence="3 4">
    <name type="scientific">Marinoscillum furvescens DSM 4134</name>
    <dbReference type="NCBI Taxonomy" id="1122208"/>
    <lineage>
        <taxon>Bacteria</taxon>
        <taxon>Pseudomonadati</taxon>
        <taxon>Bacteroidota</taxon>
        <taxon>Cytophagia</taxon>
        <taxon>Cytophagales</taxon>
        <taxon>Reichenbachiellaceae</taxon>
        <taxon>Marinoscillum</taxon>
    </lineage>
</organism>
<evidence type="ECO:0000256" key="2">
    <source>
        <dbReference type="SAM" id="Coils"/>
    </source>
</evidence>
<dbReference type="Pfam" id="PF13424">
    <property type="entry name" value="TPR_12"/>
    <property type="match status" value="1"/>
</dbReference>
<name>A0A3D9L6H1_MARFU</name>
<proteinExistence type="predicted"/>
<dbReference type="Pfam" id="PF13181">
    <property type="entry name" value="TPR_8"/>
    <property type="match status" value="1"/>
</dbReference>
<accession>A0A3D9L6H1</accession>
<dbReference type="InterPro" id="IPR011990">
    <property type="entry name" value="TPR-like_helical_dom_sf"/>
</dbReference>
<feature type="coiled-coil region" evidence="2">
    <location>
        <begin position="405"/>
        <end position="433"/>
    </location>
</feature>
<sequence length="851" mass="99014">MRRNLVIYFIFITVVVGGCSYSGSPISASYHNLTAHYNAYFIANEQMKEIENTLYDNYQWNYNKVLPIYVPVDTNDAKSLESQIEDCIEKASIAIQRHPDSKWEDDSYLLVGKARYYARELADAIETYKFVNKHGEDDNTRHEALIELIKTFVDFNEINNAIAVSDYLKKEDLNNANRRELALVRAYLYQQRKDYDNMIQHLVEAEKHMSKYADKGRIDFIIGQVYQQLGFEAEAYNYYEQCLKNGPEYELAFYTKLNMAQVTQLTSSGDIKRIEKYFKKLLKDPKNEEYKDKIYYEMANFELKQGNLEEAIGYFKESVQSSVKNQRQKAYSYYNLGKIYYDSLKDFELAKSYYDSTVATMPQDEENFAQIKQRQEVLEEFVTNLLVVRNNDSLIHMSQLPQDSLLALATAIAEEQENKAEEKRKREERIMANRQSNAFDPNNADLIGTTTAGAQWYFYNPSAIGRGATEFKRKWGDRPLEDDWRRSQKAGGEIVAVNDGEALNGTDAQEESKESRVQAQVDQMLAEIPGSEEEIEKLLAEVEVALYNLGNIYNFRLEEKANAATTFESLIVRFPETEYKAEVLYQLYLLYKKDQPELSEQKANELKATFPESIYAKLVDNPNYREESQQATEQLKITYKKAYSLYEQGAYEESKYLLDSALRATPDNSFSDNIQLLAVLNTGKLEGQYKYQYELNNFIKTYPDSELVPYAQSLVQASEDYQINLYNSAKARFVEYFKQKHYLVVVYPNNDQLTQEIPTQVESYIEEKNFQFTTGNLILDESNAMVLINEFPGKGTAQKFLQMMNDELDLKNTHKGQKIYSFAITEDNFDIFYQTKDLNAYLNFFEKHYSK</sequence>
<dbReference type="PROSITE" id="PS50005">
    <property type="entry name" value="TPR"/>
    <property type="match status" value="1"/>
</dbReference>
<dbReference type="Proteomes" id="UP000256779">
    <property type="component" value="Unassembled WGS sequence"/>
</dbReference>
<dbReference type="SUPFAM" id="SSF81901">
    <property type="entry name" value="HCP-like"/>
    <property type="match status" value="1"/>
</dbReference>
<dbReference type="InterPro" id="IPR019734">
    <property type="entry name" value="TPR_rpt"/>
</dbReference>
<dbReference type="PROSITE" id="PS51257">
    <property type="entry name" value="PROKAR_LIPOPROTEIN"/>
    <property type="match status" value="1"/>
</dbReference>
<dbReference type="RefSeq" id="WP_147302880.1">
    <property type="nucleotide sequence ID" value="NZ_QREG01000005.1"/>
</dbReference>
<dbReference type="Pfam" id="PF13174">
    <property type="entry name" value="TPR_6"/>
    <property type="match status" value="1"/>
</dbReference>
<feature type="repeat" description="TPR" evidence="1">
    <location>
        <begin position="292"/>
        <end position="325"/>
    </location>
</feature>
<dbReference type="AlphaFoldDB" id="A0A3D9L6H1"/>